<keyword evidence="3" id="KW-1185">Reference proteome</keyword>
<accession>A0A565BJY1</accession>
<feature type="compositionally biased region" description="Basic residues" evidence="1">
    <location>
        <begin position="152"/>
        <end position="163"/>
    </location>
</feature>
<evidence type="ECO:0000313" key="2">
    <source>
        <dbReference type="EMBL" id="VVB01624.1"/>
    </source>
</evidence>
<comment type="caution">
    <text evidence="2">The sequence shown here is derived from an EMBL/GenBank/DDBJ whole genome shotgun (WGS) entry which is preliminary data.</text>
</comment>
<evidence type="ECO:0000256" key="1">
    <source>
        <dbReference type="SAM" id="MobiDB-lite"/>
    </source>
</evidence>
<dbReference type="EMBL" id="CABITT030000004">
    <property type="protein sequence ID" value="VVB01624.1"/>
    <property type="molecule type" value="Genomic_DNA"/>
</dbReference>
<dbReference type="OrthoDB" id="1028968at2759"/>
<protein>
    <submittedName>
        <fullName evidence="2">Uncharacterized protein</fullName>
    </submittedName>
</protein>
<dbReference type="Proteomes" id="UP000489600">
    <property type="component" value="Unassembled WGS sequence"/>
</dbReference>
<name>A0A565BJY1_9BRAS</name>
<dbReference type="AlphaFoldDB" id="A0A565BJY1"/>
<gene>
    <name evidence="2" type="ORF">ANE_LOCUS12068</name>
</gene>
<organism evidence="2 3">
    <name type="scientific">Arabis nemorensis</name>
    <dbReference type="NCBI Taxonomy" id="586526"/>
    <lineage>
        <taxon>Eukaryota</taxon>
        <taxon>Viridiplantae</taxon>
        <taxon>Streptophyta</taxon>
        <taxon>Embryophyta</taxon>
        <taxon>Tracheophyta</taxon>
        <taxon>Spermatophyta</taxon>
        <taxon>Magnoliopsida</taxon>
        <taxon>eudicotyledons</taxon>
        <taxon>Gunneridae</taxon>
        <taxon>Pentapetalae</taxon>
        <taxon>rosids</taxon>
        <taxon>malvids</taxon>
        <taxon>Brassicales</taxon>
        <taxon>Brassicaceae</taxon>
        <taxon>Arabideae</taxon>
        <taxon>Arabis</taxon>
    </lineage>
</organism>
<reference evidence="2" key="1">
    <citation type="submission" date="2019-07" db="EMBL/GenBank/DDBJ databases">
        <authorList>
            <person name="Dittberner H."/>
        </authorList>
    </citation>
    <scope>NUCLEOTIDE SEQUENCE [LARGE SCALE GENOMIC DNA]</scope>
</reference>
<feature type="region of interest" description="Disordered" evidence="1">
    <location>
        <begin position="144"/>
        <end position="185"/>
    </location>
</feature>
<proteinExistence type="predicted"/>
<evidence type="ECO:0000313" key="3">
    <source>
        <dbReference type="Proteomes" id="UP000489600"/>
    </source>
</evidence>
<sequence length="259" mass="29166">MANSQSNCVFVHTNLNTRFTVLAHNDETISSFKENLCKEHKLCFPQFGEITISALKVEREGLYYHLPDSLILSKIFYGISKKNWFLRVDVLGVEEDMVTITPADQTCPNPPLLEERTEITKDLTLAQVPDLVIGKDVHYMDEEKDVQANQTVKKRSESKKRTRTTRDTKQPTDAAPKRSRKIVKKKDKVSGSIDGLVATSESVPISGGEKLFEAIQQETEMVSKGDALILVSESKIDENRNIKHEVDKDNGEMDAVEAK</sequence>